<keyword evidence="13 18" id="KW-0472">Membrane</keyword>
<protein>
    <submittedName>
        <fullName evidence="21">Penicillin-binding protein 1</fullName>
    </submittedName>
</protein>
<keyword evidence="15" id="KW-0961">Cell wall biogenesis/degradation</keyword>
<dbReference type="GO" id="GO:0008658">
    <property type="term" value="F:penicillin binding"/>
    <property type="evidence" value="ECO:0007669"/>
    <property type="project" value="InterPro"/>
</dbReference>
<comment type="catalytic activity">
    <reaction evidence="16">
        <text>Preferential cleavage: (Ac)2-L-Lys-D-Ala-|-D-Ala. Also transpeptidation of peptidyl-alanyl moieties that are N-acyl substituents of D-alanine.</text>
        <dbReference type="EC" id="3.4.16.4"/>
    </reaction>
</comment>
<keyword evidence="10" id="KW-0133">Cell shape</keyword>
<evidence type="ECO:0000256" key="15">
    <source>
        <dbReference type="ARBA" id="ARBA00023316"/>
    </source>
</evidence>
<evidence type="ECO:0000256" key="3">
    <source>
        <dbReference type="ARBA" id="ARBA00022475"/>
    </source>
</evidence>
<evidence type="ECO:0000259" key="20">
    <source>
        <dbReference type="Pfam" id="PF00912"/>
    </source>
</evidence>
<keyword evidence="3" id="KW-1003">Cell membrane</keyword>
<dbReference type="GO" id="GO:0009002">
    <property type="term" value="F:serine-type D-Ala-D-Ala carboxypeptidase activity"/>
    <property type="evidence" value="ECO:0007669"/>
    <property type="project" value="UniProtKB-EC"/>
</dbReference>
<dbReference type="InterPro" id="IPR001264">
    <property type="entry name" value="Glyco_trans_51"/>
</dbReference>
<dbReference type="Pfam" id="PF00912">
    <property type="entry name" value="Transgly"/>
    <property type="match status" value="1"/>
</dbReference>
<dbReference type="PANTHER" id="PTHR32282">
    <property type="entry name" value="BINDING PROTEIN TRANSPEPTIDASE, PUTATIVE-RELATED"/>
    <property type="match status" value="1"/>
</dbReference>
<reference evidence="21 22" key="1">
    <citation type="journal article" date="2012" name="J. Bacteriol.">
        <title>Genome of Bacillus macauensis ZFHKF-1, a Long-Chain-Forming Bacterium.</title>
        <authorList>
            <person name="Cai L."/>
            <person name="Zhang T."/>
        </authorList>
    </citation>
    <scope>NUCLEOTIDE SEQUENCE [LARGE SCALE GENOMIC DNA]</scope>
    <source>
        <strain evidence="21 22">ZFHKF-1</strain>
    </source>
</reference>
<keyword evidence="6" id="KW-0328">Glycosyltransferase</keyword>
<comment type="caution">
    <text evidence="21">The sequence shown here is derived from an EMBL/GenBank/DDBJ whole genome shotgun (WGS) entry which is preliminary data.</text>
</comment>
<dbReference type="SUPFAM" id="SSF56601">
    <property type="entry name" value="beta-lactamase/transpeptidase-like"/>
    <property type="match status" value="1"/>
</dbReference>
<keyword evidence="9" id="KW-0378">Hydrolase</keyword>
<keyword evidence="22" id="KW-1185">Reference proteome</keyword>
<dbReference type="InterPro" id="IPR023346">
    <property type="entry name" value="Lysozyme-like_dom_sf"/>
</dbReference>
<dbReference type="GO" id="GO:0071555">
    <property type="term" value="P:cell wall organization"/>
    <property type="evidence" value="ECO:0007669"/>
    <property type="project" value="UniProtKB-KW"/>
</dbReference>
<comment type="catalytic activity">
    <reaction evidence="17">
        <text>[GlcNAc-(1-&gt;4)-Mur2Ac(oyl-L-Ala-gamma-D-Glu-L-Lys-D-Ala-D-Ala)](n)-di-trans,octa-cis-undecaprenyl diphosphate + beta-D-GlcNAc-(1-&gt;4)-Mur2Ac(oyl-L-Ala-gamma-D-Glu-L-Lys-D-Ala-D-Ala)-di-trans,octa-cis-undecaprenyl diphosphate = [GlcNAc-(1-&gt;4)-Mur2Ac(oyl-L-Ala-gamma-D-Glu-L-Lys-D-Ala-D-Ala)](n+1)-di-trans,octa-cis-undecaprenyl diphosphate + di-trans,octa-cis-undecaprenyl diphosphate + H(+)</text>
        <dbReference type="Rhea" id="RHEA:23708"/>
        <dbReference type="Rhea" id="RHEA-COMP:9602"/>
        <dbReference type="Rhea" id="RHEA-COMP:9603"/>
        <dbReference type="ChEBI" id="CHEBI:15378"/>
        <dbReference type="ChEBI" id="CHEBI:58405"/>
        <dbReference type="ChEBI" id="CHEBI:60033"/>
        <dbReference type="ChEBI" id="CHEBI:78435"/>
        <dbReference type="EC" id="2.4.99.28"/>
    </reaction>
</comment>
<keyword evidence="11" id="KW-0573">Peptidoglycan synthesis</keyword>
<feature type="domain" description="Penicillin-binding protein transpeptidase" evidence="19">
    <location>
        <begin position="319"/>
        <end position="591"/>
    </location>
</feature>
<dbReference type="STRING" id="1196324.A374_08384"/>
<evidence type="ECO:0000313" key="22">
    <source>
        <dbReference type="Proteomes" id="UP000004080"/>
    </source>
</evidence>
<dbReference type="NCBIfam" id="TIGR02074">
    <property type="entry name" value="PBP_1a_fam"/>
    <property type="match status" value="1"/>
</dbReference>
<accession>I8UG77</accession>
<evidence type="ECO:0000256" key="12">
    <source>
        <dbReference type="ARBA" id="ARBA00022989"/>
    </source>
</evidence>
<dbReference type="RefSeq" id="WP_007201770.1">
    <property type="nucleotide sequence ID" value="NZ_AKKV01000024.1"/>
</dbReference>
<dbReference type="GO" id="GO:0008955">
    <property type="term" value="F:peptidoglycan glycosyltransferase activity"/>
    <property type="evidence" value="ECO:0007669"/>
    <property type="project" value="UniProtKB-EC"/>
</dbReference>
<keyword evidence="14" id="KW-0511">Multifunctional enzyme</keyword>
<evidence type="ECO:0000256" key="9">
    <source>
        <dbReference type="ARBA" id="ARBA00022801"/>
    </source>
</evidence>
<gene>
    <name evidence="21" type="ORF">A374_08384</name>
</gene>
<dbReference type="InterPro" id="IPR036950">
    <property type="entry name" value="PBP_transglycosylase"/>
</dbReference>
<evidence type="ECO:0000256" key="1">
    <source>
        <dbReference type="ARBA" id="ARBA00007090"/>
    </source>
</evidence>
<comment type="similarity">
    <text evidence="2">In the N-terminal section; belongs to the glycosyltransferase 51 family.</text>
</comment>
<proteinExistence type="inferred from homology"/>
<dbReference type="AlphaFoldDB" id="I8UG77"/>
<dbReference type="EMBL" id="AKKV01000024">
    <property type="protein sequence ID" value="EIT85838.1"/>
    <property type="molecule type" value="Genomic_DNA"/>
</dbReference>
<feature type="domain" description="Glycosyl transferase family 51" evidence="20">
    <location>
        <begin position="52"/>
        <end position="226"/>
    </location>
</feature>
<name>I8UG77_9BACL</name>
<dbReference type="GO" id="GO:0006508">
    <property type="term" value="P:proteolysis"/>
    <property type="evidence" value="ECO:0007669"/>
    <property type="project" value="UniProtKB-KW"/>
</dbReference>
<keyword evidence="5" id="KW-0645">Protease</keyword>
<feature type="transmembrane region" description="Helical" evidence="18">
    <location>
        <begin position="7"/>
        <end position="29"/>
    </location>
</feature>
<dbReference type="InterPro" id="IPR050396">
    <property type="entry name" value="Glycosyltr_51/Transpeptidase"/>
</dbReference>
<evidence type="ECO:0000256" key="18">
    <source>
        <dbReference type="SAM" id="Phobius"/>
    </source>
</evidence>
<dbReference type="GO" id="GO:0008360">
    <property type="term" value="P:regulation of cell shape"/>
    <property type="evidence" value="ECO:0007669"/>
    <property type="project" value="UniProtKB-KW"/>
</dbReference>
<evidence type="ECO:0000256" key="16">
    <source>
        <dbReference type="ARBA" id="ARBA00034000"/>
    </source>
</evidence>
<dbReference type="eggNOG" id="COG0744">
    <property type="taxonomic scope" value="Bacteria"/>
</dbReference>
<keyword evidence="12 18" id="KW-1133">Transmembrane helix</keyword>
<keyword evidence="8 18" id="KW-0812">Transmembrane</keyword>
<evidence type="ECO:0000313" key="21">
    <source>
        <dbReference type="EMBL" id="EIT85838.1"/>
    </source>
</evidence>
<dbReference type="SUPFAM" id="SSF53955">
    <property type="entry name" value="Lysozyme-like"/>
    <property type="match status" value="1"/>
</dbReference>
<evidence type="ECO:0000256" key="11">
    <source>
        <dbReference type="ARBA" id="ARBA00022984"/>
    </source>
</evidence>
<evidence type="ECO:0000256" key="17">
    <source>
        <dbReference type="ARBA" id="ARBA00049902"/>
    </source>
</evidence>
<evidence type="ECO:0000256" key="2">
    <source>
        <dbReference type="ARBA" id="ARBA00007739"/>
    </source>
</evidence>
<dbReference type="PANTHER" id="PTHR32282:SF32">
    <property type="entry name" value="PENICILLIN-BINDING PROTEIN 2A"/>
    <property type="match status" value="1"/>
</dbReference>
<organism evidence="21 22">
    <name type="scientific">Fictibacillus macauensis ZFHKF-1</name>
    <dbReference type="NCBI Taxonomy" id="1196324"/>
    <lineage>
        <taxon>Bacteria</taxon>
        <taxon>Bacillati</taxon>
        <taxon>Bacillota</taxon>
        <taxon>Bacilli</taxon>
        <taxon>Bacillales</taxon>
        <taxon>Fictibacillaceae</taxon>
        <taxon>Fictibacillus</taxon>
    </lineage>
</organism>
<keyword evidence="4" id="KW-0121">Carboxypeptidase</keyword>
<dbReference type="PATRIC" id="fig|1196324.3.peg.1720"/>
<dbReference type="Proteomes" id="UP000004080">
    <property type="component" value="Unassembled WGS sequence"/>
</dbReference>
<evidence type="ECO:0000256" key="6">
    <source>
        <dbReference type="ARBA" id="ARBA00022676"/>
    </source>
</evidence>
<evidence type="ECO:0000256" key="8">
    <source>
        <dbReference type="ARBA" id="ARBA00022692"/>
    </source>
</evidence>
<comment type="similarity">
    <text evidence="1">In the C-terminal section; belongs to the transpeptidase family.</text>
</comment>
<dbReference type="Pfam" id="PF00905">
    <property type="entry name" value="Transpeptidase"/>
    <property type="match status" value="1"/>
</dbReference>
<dbReference type="InterPro" id="IPR012338">
    <property type="entry name" value="Beta-lactam/transpept-like"/>
</dbReference>
<evidence type="ECO:0000256" key="13">
    <source>
        <dbReference type="ARBA" id="ARBA00023136"/>
    </source>
</evidence>
<evidence type="ECO:0000256" key="10">
    <source>
        <dbReference type="ARBA" id="ARBA00022960"/>
    </source>
</evidence>
<evidence type="ECO:0000256" key="14">
    <source>
        <dbReference type="ARBA" id="ARBA00023268"/>
    </source>
</evidence>
<sequence length="710" mass="79553">MWKRSALFTGLGVGIFILGFMGYLFIIMAGDYVVDDKDLIMKSASTLVDEKGNTITRIYSENRELVSGKDIPDHVKKAFVAVEDSRFYEHSGLDYRSIGRAIYRDIISGHKVEGASTITQQLAKNVFLSREKSFFRKTKEAVIAINLERNYSKDKILEMYLNQIYFGRGAYGIQAAAKTYFNKNVSELTLEEGAMLAGIPKAPTNYSPVLHPEASKKRRNLVLNLMEEQNYISAEKAVRAKGKTLGLNINKEEKNPALTTYIDMVLHEAQEKYHLSKEEVQKGGYKIVVPLDQTTQNTMYKAFLNPEYFKGAGKKSPEGAMVLMNADTGGIIAAQGGRGYMTEGLNRVYVKRQPGSSFKPLAVYGPALESKEYKPYSMLQDENKSYDGYQPKNYDNRYRGKVSMVDAVKDSINAPAVWLLNEIGVDESKKYLSELGMDIPDRGLGIALGGLDHGVTPFEMMAAYRSFAREGSTVQPYVIEKIYDRSGELAGKASHEEKKVFSKQTAWYMTRMLQQVVTKGTGQAGTANTEVAGKTGTTNFEAVPHGNKDVWFTGYTPDVVGAVWMGYDKTTKSDYLNSSSEQPTRLFKDVINQIPSQRDKKFKKPQGVNDLEPPVDLVKIQDLEAFFHFGDYGLPGVKLQWTPSSDRRLKYKIYTVKDGEETYIDTVTGEGSYDASGRYLFSRPDFFVVPVNPQTGQEGERSNTVGVKWF</sequence>
<dbReference type="FunFam" id="1.10.3810.10:FF:000001">
    <property type="entry name" value="Penicillin-binding protein 1A"/>
    <property type="match status" value="1"/>
</dbReference>
<dbReference type="InterPro" id="IPR001460">
    <property type="entry name" value="PCN-bd_Tpept"/>
</dbReference>
<keyword evidence="7" id="KW-0808">Transferase</keyword>
<dbReference type="Gene3D" id="1.10.3810.10">
    <property type="entry name" value="Biosynthetic peptidoglycan transglycosylase-like"/>
    <property type="match status" value="1"/>
</dbReference>
<dbReference type="Gene3D" id="3.40.710.10">
    <property type="entry name" value="DD-peptidase/beta-lactamase superfamily"/>
    <property type="match status" value="1"/>
</dbReference>
<evidence type="ECO:0000256" key="4">
    <source>
        <dbReference type="ARBA" id="ARBA00022645"/>
    </source>
</evidence>
<dbReference type="GO" id="GO:0009252">
    <property type="term" value="P:peptidoglycan biosynthetic process"/>
    <property type="evidence" value="ECO:0007669"/>
    <property type="project" value="UniProtKB-KW"/>
</dbReference>
<evidence type="ECO:0000259" key="19">
    <source>
        <dbReference type="Pfam" id="PF00905"/>
    </source>
</evidence>
<evidence type="ECO:0000256" key="7">
    <source>
        <dbReference type="ARBA" id="ARBA00022679"/>
    </source>
</evidence>
<dbReference type="GO" id="GO:0030288">
    <property type="term" value="C:outer membrane-bounded periplasmic space"/>
    <property type="evidence" value="ECO:0007669"/>
    <property type="project" value="TreeGrafter"/>
</dbReference>
<evidence type="ECO:0000256" key="5">
    <source>
        <dbReference type="ARBA" id="ARBA00022670"/>
    </source>
</evidence>